<organism evidence="16">
    <name type="scientific">Phallusia mammillata</name>
    <dbReference type="NCBI Taxonomy" id="59560"/>
    <lineage>
        <taxon>Eukaryota</taxon>
        <taxon>Metazoa</taxon>
        <taxon>Chordata</taxon>
        <taxon>Tunicata</taxon>
        <taxon>Ascidiacea</taxon>
        <taxon>Phlebobranchia</taxon>
        <taxon>Ascidiidae</taxon>
        <taxon>Phallusia</taxon>
    </lineage>
</organism>
<evidence type="ECO:0000256" key="14">
    <source>
        <dbReference type="SAM" id="SignalP"/>
    </source>
</evidence>
<dbReference type="InterPro" id="IPR013783">
    <property type="entry name" value="Ig-like_fold"/>
</dbReference>
<dbReference type="InterPro" id="IPR002909">
    <property type="entry name" value="IPT_dom"/>
</dbReference>
<dbReference type="GO" id="GO:0005886">
    <property type="term" value="C:plasma membrane"/>
    <property type="evidence" value="ECO:0007669"/>
    <property type="project" value="UniProtKB-SubCell"/>
</dbReference>
<evidence type="ECO:0000256" key="10">
    <source>
        <dbReference type="ARBA" id="ARBA00023180"/>
    </source>
</evidence>
<feature type="domain" description="Sema" evidence="15">
    <location>
        <begin position="23"/>
        <end position="514"/>
    </location>
</feature>
<dbReference type="GO" id="GO:0002116">
    <property type="term" value="C:semaphorin receptor complex"/>
    <property type="evidence" value="ECO:0007669"/>
    <property type="project" value="TreeGrafter"/>
</dbReference>
<evidence type="ECO:0000313" key="16">
    <source>
        <dbReference type="EMBL" id="CAB3264960.1"/>
    </source>
</evidence>
<comment type="caution">
    <text evidence="11">Lacks conserved residue(s) required for the propagation of feature annotation.</text>
</comment>
<comment type="similarity">
    <text evidence="2">Belongs to the plexin family.</text>
</comment>
<dbReference type="PANTHER" id="PTHR22625:SF70">
    <property type="entry name" value="PLEXIN A, ISOFORM A"/>
    <property type="match status" value="1"/>
</dbReference>
<dbReference type="Gene3D" id="1.10.506.10">
    <property type="entry name" value="GTPase Activation - p120gap, domain 1"/>
    <property type="match status" value="2"/>
</dbReference>
<keyword evidence="5 14" id="KW-0732">Signal</keyword>
<evidence type="ECO:0000256" key="3">
    <source>
        <dbReference type="ARBA" id="ARBA00022475"/>
    </source>
</evidence>
<dbReference type="InterPro" id="IPR015943">
    <property type="entry name" value="WD40/YVTN_repeat-like_dom_sf"/>
</dbReference>
<dbReference type="InterPro" id="IPR013548">
    <property type="entry name" value="Plexin_cytoplasmic_RasGAP_dom"/>
</dbReference>
<keyword evidence="9" id="KW-1015">Disulfide bond</keyword>
<evidence type="ECO:0000256" key="4">
    <source>
        <dbReference type="ARBA" id="ARBA00022692"/>
    </source>
</evidence>
<evidence type="ECO:0000256" key="13">
    <source>
        <dbReference type="SAM" id="Phobius"/>
    </source>
</evidence>
<dbReference type="SUPFAM" id="SSF57184">
    <property type="entry name" value="Growth factor receptor domain"/>
    <property type="match status" value="1"/>
</dbReference>
<sequence length="1922" mass="212721">MRKVLQFYCVVWCFLAANTRRVRDRAVADILNLQQVYSGPNTFCDAATKPSLQTLIINNGTVYVGATNAILQISANDFRLTNTYKTGPQNDSVDCTGPHHCQAGLCKANKNLLCVNNYNKILVAGRGMLIACGTAHRTCDLLQLDDVSQVYSNEYELKCAVPQHSILSVRNPNIQLTSAVYLNPAQPNGKDDLLYVGAADDKMTDCISDLVDINYLDPKCTEMSIKTYQAPRATAAYFKEEDDSKNYVQFGKADSTSFIYMWSTSSHVFTLRKSNNMVTRLSRACHKQFFTADSSGGETETADDGYATYIESEINCQVNYVTFTNATAAEYTNGNLFILFTNSSLNKHVICSSPLLNVNEKLDAARQSCLSDDPNKAAKLVNKYGLVIDCQNVQISKKGINCPISQNVLDHIFFEHIGGIRSSNPIAINEVVSFNTSHYGDLTGFVSAQTKTNTVFFVGTGKGLILKTHNQNAQTVVSEEITVSAKAILKDLRIDKQEQHVFGLTSAEVFRVKVENCESLTTCGACLSSNDPYCGWCIQQSACTSNQTCGQENVWVGFGQDQGKCPLVATFHPMHLSINSVAEMQLSFTGTALPVQSGSFTCRFTRTAGGRKYLDVSSILTNYPSTPSCSFSPGPSLPLAANENSDHVNVTLTIDYNGKVMAESAHSIIVYDCSLINQLNNQTMCSSCESSKWNCTWCIRSETCSNDTCTDGSKVNLISECPTVVGFADSPTHIIPYGVEKTFILNTSNLNPTLNGVKEFKCIYEVCGRTTKSQSTVNINSMTVECAASAQLLSCDREHYDVRIFLQRDNYVIDSPKPPTATVYNCEKNSRDCATCLQFRRKFSQCRWCNSTSKCLTANQCPAADAVTGIGQCAAPIIASILPLNGPVQGGTDVTIQGVNMGAVASDIVNVTIGNLPCISDPQRYQPSTTIVCKTTSAKTSFSSRVMVQTNYSRAVYSTNRFFYRIVTVKDIAPTEVISKAEVTVSGSGLNVGNSARIVVNGNSNTCSYRNETTLVCKSPETTLPGNYTAKVEVDGFTVTLKVPLEYFSIPRITQKADINSFSSGGRLVDIQLNDVRGVQTASLLVDGGKPQACRINRTSSVVSCPMPQEPRVSGNRKRRNVSPSSTTKRSYNVSIVLNGQQTIAAGLVKFQDNPQLKSISQLPCASATSAGVGVDDGNDTQSSAADTVVVQIQGTGFANANSKKTDYQVALILSSTSPIPCVVSFIEPSSLFCRAQAKRLKQYENNKIAIQVSSGNWTDEVPNVVYCKRTEQIFMYIIIPVAAVMLAVILILLVRYRVQKKKQKRERKLIMSKLDDLENKTRETARNAYYELQVGYMTNLTDNLSDRITYLPTTSYFTQTLFNKTTGHPVQDRTALQHEPVNTMEALNDWLLLLKKRDFLITFIRILEEQRRFTVQDKGSVASYLTACLLSDLPYYTKIMFELLSHLIEKHVAKNPKLLLRRSESVVEKMVSHWLSITLYDDCIKESAGKPIFLLTKSIHYLVSSAPCDVIANKAMNSLNEMTLLGSEISHETVILRACIDDGTSDRDKSTVEVKVVNVDTITQAKTKIIEAVYKDRPYSECPKPDDLQLELLSSTDRREGIVLSDIDATSEKDGYYTKLNTLKHYNVPNNATAILRPPGEETPASQDSKAPLLTNERRTLYHLIHPRDDESANGGIGMDDDNNSGKKANTVIDNLMKRPFQEMYLTRMVRAKTTLQEYVDGVFSAILCPKPLPKSVRYFFQYLDAEAAKHKVSDPEVIHIWKTNSLLLRYWVNVLKNPEFIYDTNKTAIVDTCLNVITQAFMDACTTSNRKLGHDSPSNKLLYAKDAEHYKVMVKEFFVNVSNTAILSEKEMNDVLRKRSTEYGGELNEMAAAQMLSSYLIKYREQVTDSLRENEKEHFAKSVEVICQKLGDSSCCTTMV</sequence>
<keyword evidence="4 13" id="KW-0812">Transmembrane</keyword>
<dbReference type="InterPro" id="IPR031148">
    <property type="entry name" value="Plexin"/>
</dbReference>
<dbReference type="PANTHER" id="PTHR22625">
    <property type="entry name" value="PLEXIN"/>
    <property type="match status" value="1"/>
</dbReference>
<dbReference type="GO" id="GO:0030334">
    <property type="term" value="P:regulation of cell migration"/>
    <property type="evidence" value="ECO:0007669"/>
    <property type="project" value="TreeGrafter"/>
</dbReference>
<dbReference type="Pfam" id="PF01403">
    <property type="entry name" value="Sema"/>
    <property type="match status" value="1"/>
</dbReference>
<dbReference type="SMART" id="SM00423">
    <property type="entry name" value="PSI"/>
    <property type="match status" value="3"/>
</dbReference>
<dbReference type="EMBL" id="LR789098">
    <property type="protein sequence ID" value="CAB3264960.1"/>
    <property type="molecule type" value="mRNA"/>
</dbReference>
<name>A0A6F9DPJ9_9ASCI</name>
<dbReference type="InterPro" id="IPR008936">
    <property type="entry name" value="Rho_GTPase_activation_prot"/>
</dbReference>
<dbReference type="InterPro" id="IPR009030">
    <property type="entry name" value="Growth_fac_rcpt_cys_sf"/>
</dbReference>
<dbReference type="SUPFAM" id="SSF103575">
    <property type="entry name" value="Plexin repeat"/>
    <property type="match status" value="1"/>
</dbReference>
<dbReference type="SUPFAM" id="SSF48350">
    <property type="entry name" value="GTPase activation domain, GAP"/>
    <property type="match status" value="1"/>
</dbReference>
<dbReference type="Gene3D" id="3.10.20.90">
    <property type="entry name" value="Phosphatidylinositol 3-kinase Catalytic Subunit, Chain A, domain 1"/>
    <property type="match status" value="1"/>
</dbReference>
<evidence type="ECO:0000256" key="11">
    <source>
        <dbReference type="PROSITE-ProRule" id="PRU00352"/>
    </source>
</evidence>
<evidence type="ECO:0000256" key="7">
    <source>
        <dbReference type="ARBA" id="ARBA00022989"/>
    </source>
</evidence>
<keyword evidence="10" id="KW-0325">Glycoprotein</keyword>
<reference evidence="16" key="1">
    <citation type="submission" date="2020-04" db="EMBL/GenBank/DDBJ databases">
        <authorList>
            <person name="Neveu A P."/>
        </authorList>
    </citation>
    <scope>NUCLEOTIDE SEQUENCE</scope>
    <source>
        <tissue evidence="16">Whole embryo</tissue>
    </source>
</reference>
<evidence type="ECO:0000256" key="8">
    <source>
        <dbReference type="ARBA" id="ARBA00023136"/>
    </source>
</evidence>
<dbReference type="InterPro" id="IPR036352">
    <property type="entry name" value="Semap_dom_sf"/>
</dbReference>
<keyword evidence="7 13" id="KW-1133">Transmembrane helix</keyword>
<proteinExistence type="evidence at transcript level"/>
<evidence type="ECO:0000256" key="6">
    <source>
        <dbReference type="ARBA" id="ARBA00022737"/>
    </source>
</evidence>
<dbReference type="SUPFAM" id="SSF81296">
    <property type="entry name" value="E set domains"/>
    <property type="match status" value="2"/>
</dbReference>
<dbReference type="Pfam" id="PF01833">
    <property type="entry name" value="TIG"/>
    <property type="match status" value="2"/>
</dbReference>
<dbReference type="SUPFAM" id="SSF101912">
    <property type="entry name" value="Sema domain"/>
    <property type="match status" value="1"/>
</dbReference>
<dbReference type="Gene3D" id="2.130.10.10">
    <property type="entry name" value="YVTN repeat-like/Quinoprotein amine dehydrogenase"/>
    <property type="match status" value="1"/>
</dbReference>
<evidence type="ECO:0000256" key="5">
    <source>
        <dbReference type="ARBA" id="ARBA00022729"/>
    </source>
</evidence>
<dbReference type="InterPro" id="IPR016201">
    <property type="entry name" value="PSI"/>
</dbReference>
<feature type="chain" id="PRO_5026088548" evidence="14">
    <location>
        <begin position="20"/>
        <end position="1922"/>
    </location>
</feature>
<evidence type="ECO:0000256" key="1">
    <source>
        <dbReference type="ARBA" id="ARBA00004162"/>
    </source>
</evidence>
<accession>A0A6F9DPJ9</accession>
<dbReference type="InterPro" id="IPR002165">
    <property type="entry name" value="Plexin_repeat"/>
</dbReference>
<dbReference type="InterPro" id="IPR001627">
    <property type="entry name" value="Semap_dom"/>
</dbReference>
<dbReference type="GO" id="GO:0017154">
    <property type="term" value="F:semaphorin receptor activity"/>
    <property type="evidence" value="ECO:0007669"/>
    <property type="project" value="InterPro"/>
</dbReference>
<dbReference type="SMART" id="SM00630">
    <property type="entry name" value="Sema"/>
    <property type="match status" value="1"/>
</dbReference>
<feature type="transmembrane region" description="Helical" evidence="13">
    <location>
        <begin position="1274"/>
        <end position="1299"/>
    </location>
</feature>
<keyword evidence="8 13" id="KW-0472">Membrane</keyword>
<evidence type="ECO:0000259" key="15">
    <source>
        <dbReference type="PROSITE" id="PS51004"/>
    </source>
</evidence>
<dbReference type="Pfam" id="PF20170">
    <property type="entry name" value="Plexin_RBD"/>
    <property type="match status" value="1"/>
</dbReference>
<keyword evidence="6" id="KW-0677">Repeat</keyword>
<evidence type="ECO:0000256" key="12">
    <source>
        <dbReference type="SAM" id="MobiDB-lite"/>
    </source>
</evidence>
<dbReference type="PROSITE" id="PS51004">
    <property type="entry name" value="SEMA"/>
    <property type="match status" value="1"/>
</dbReference>
<dbReference type="Pfam" id="PF08337">
    <property type="entry name" value="Plexin_cytopl"/>
    <property type="match status" value="1"/>
</dbReference>
<evidence type="ECO:0000256" key="2">
    <source>
        <dbReference type="ARBA" id="ARBA00010297"/>
    </source>
</evidence>
<dbReference type="Pfam" id="PF01437">
    <property type="entry name" value="PSI"/>
    <property type="match status" value="1"/>
</dbReference>
<keyword evidence="3" id="KW-1003">Cell membrane</keyword>
<dbReference type="SMART" id="SM00429">
    <property type="entry name" value="IPT"/>
    <property type="match status" value="2"/>
</dbReference>
<dbReference type="Gene3D" id="2.60.40.10">
    <property type="entry name" value="Immunoglobulins"/>
    <property type="match status" value="3"/>
</dbReference>
<comment type="subcellular location">
    <subcellularLocation>
        <location evidence="1">Cell membrane</location>
        <topology evidence="1">Single-pass membrane protein</topology>
    </subcellularLocation>
</comment>
<feature type="signal peptide" evidence="14">
    <location>
        <begin position="1"/>
        <end position="19"/>
    </location>
</feature>
<gene>
    <name evidence="16" type="primary">Plxnb2-001</name>
</gene>
<protein>
    <submittedName>
        <fullName evidence="16">Plexin-B1</fullName>
    </submittedName>
</protein>
<evidence type="ECO:0000256" key="9">
    <source>
        <dbReference type="ARBA" id="ARBA00023157"/>
    </source>
</evidence>
<dbReference type="InterPro" id="IPR046800">
    <property type="entry name" value="Plexin_RBD"/>
</dbReference>
<dbReference type="InterPro" id="IPR014756">
    <property type="entry name" value="Ig_E-set"/>
</dbReference>
<feature type="region of interest" description="Disordered" evidence="12">
    <location>
        <begin position="1105"/>
        <end position="1128"/>
    </location>
</feature>